<organism evidence="2 3">
    <name type="scientific">Coptis chinensis</name>
    <dbReference type="NCBI Taxonomy" id="261450"/>
    <lineage>
        <taxon>Eukaryota</taxon>
        <taxon>Viridiplantae</taxon>
        <taxon>Streptophyta</taxon>
        <taxon>Embryophyta</taxon>
        <taxon>Tracheophyta</taxon>
        <taxon>Spermatophyta</taxon>
        <taxon>Magnoliopsida</taxon>
        <taxon>Ranunculales</taxon>
        <taxon>Ranunculaceae</taxon>
        <taxon>Coptidoideae</taxon>
        <taxon>Coptis</taxon>
    </lineage>
</organism>
<accession>A0A835IPP9</accession>
<dbReference type="OrthoDB" id="1001765at2759"/>
<evidence type="ECO:0000313" key="3">
    <source>
        <dbReference type="Proteomes" id="UP000631114"/>
    </source>
</evidence>
<evidence type="ECO:0000313" key="2">
    <source>
        <dbReference type="EMBL" id="KAF9622835.1"/>
    </source>
</evidence>
<gene>
    <name evidence="2" type="ORF">IFM89_034070</name>
</gene>
<dbReference type="InterPro" id="IPR052965">
    <property type="entry name" value="Pigment-catalase-like"/>
</dbReference>
<dbReference type="AlphaFoldDB" id="A0A835IPP9"/>
<comment type="caution">
    <text evidence="2">The sequence shown here is derived from an EMBL/GenBank/DDBJ whole genome shotgun (WGS) entry which is preliminary data.</text>
</comment>
<feature type="signal peptide" evidence="1">
    <location>
        <begin position="1"/>
        <end position="20"/>
    </location>
</feature>
<dbReference type="EMBL" id="JADFTS010000002">
    <property type="protein sequence ID" value="KAF9622835.1"/>
    <property type="molecule type" value="Genomic_DNA"/>
</dbReference>
<dbReference type="PANTHER" id="PTHR31694">
    <property type="entry name" value="DESICCATION-LIKE PROTEIN"/>
    <property type="match status" value="1"/>
</dbReference>
<dbReference type="Pfam" id="PF13668">
    <property type="entry name" value="Ferritin_2"/>
    <property type="match status" value="1"/>
</dbReference>
<dbReference type="Proteomes" id="UP000631114">
    <property type="component" value="Unassembled WGS sequence"/>
</dbReference>
<evidence type="ECO:0008006" key="4">
    <source>
        <dbReference type="Google" id="ProtNLM"/>
    </source>
</evidence>
<dbReference type="PANTHER" id="PTHR31694:SF26">
    <property type="entry name" value="OS05G0151100 PROTEIN"/>
    <property type="match status" value="1"/>
</dbReference>
<name>A0A835IPP9_9MAGN</name>
<reference evidence="2 3" key="1">
    <citation type="submission" date="2020-10" db="EMBL/GenBank/DDBJ databases">
        <title>The Coptis chinensis genome and diversification of protoberbering-type alkaloids.</title>
        <authorList>
            <person name="Wang B."/>
            <person name="Shu S."/>
            <person name="Song C."/>
            <person name="Liu Y."/>
        </authorList>
    </citation>
    <scope>NUCLEOTIDE SEQUENCE [LARGE SCALE GENOMIC DNA]</scope>
    <source>
        <strain evidence="2">HL-2020</strain>
        <tissue evidence="2">Leaf</tissue>
    </source>
</reference>
<proteinExistence type="predicted"/>
<protein>
    <recommendedName>
        <fullName evidence="4">Desiccation-related protein PCC13-62</fullName>
    </recommendedName>
</protein>
<keyword evidence="1" id="KW-0732">Signal</keyword>
<feature type="chain" id="PRO_5032571555" description="Desiccation-related protein PCC13-62" evidence="1">
    <location>
        <begin position="21"/>
        <end position="318"/>
    </location>
</feature>
<sequence length="318" mass="35119">MSIVFILHLFVLSHFLRANAQPVESLVRCDVDLLQFALNMEYLEAEFFLFGALGYGLDIVAPDLVDSGYPPVGGEKANLQWFVRDLVVQLAYQQIGHLRAIRRLVGAFPRPLMDLSATHFARLMDTAMGIEMQPPFNPYLNDINFLLASYLFPYLSLTSYVGTNSLFNGIAIKRLLAGLVAVEAGQDAMIRTFLYERALQPLHPYTYNVAEITERLSAFRDQLGGLKSNKDEGVIVASRERSNGMSTLGNVINADKNSISFARAPWEILRILYGTGSASKPGGFFPIGANGTIAQYYLFANAPNATICGIPVQPSKPR</sequence>
<keyword evidence="3" id="KW-1185">Reference proteome</keyword>
<evidence type="ECO:0000256" key="1">
    <source>
        <dbReference type="SAM" id="SignalP"/>
    </source>
</evidence>